<keyword evidence="2" id="KW-1185">Reference proteome</keyword>
<organism evidence="1 2">
    <name type="scientific">Bremia lactucae</name>
    <name type="common">Lettuce downy mildew</name>
    <dbReference type="NCBI Taxonomy" id="4779"/>
    <lineage>
        <taxon>Eukaryota</taxon>
        <taxon>Sar</taxon>
        <taxon>Stramenopiles</taxon>
        <taxon>Oomycota</taxon>
        <taxon>Peronosporomycetes</taxon>
        <taxon>Peronosporales</taxon>
        <taxon>Peronosporaceae</taxon>
        <taxon>Bremia</taxon>
    </lineage>
</organism>
<dbReference type="KEGG" id="blac:94349154"/>
<evidence type="ECO:0000313" key="1">
    <source>
        <dbReference type="EMBL" id="TDH65880.1"/>
    </source>
</evidence>
<dbReference type="GeneID" id="94349154"/>
<dbReference type="RefSeq" id="XP_067815379.1">
    <property type="nucleotide sequence ID" value="XM_067963483.1"/>
</dbReference>
<protein>
    <submittedName>
        <fullName evidence="1">Uncharacterized protein</fullName>
    </submittedName>
</protein>
<proteinExistence type="predicted"/>
<accession>A0A976IBF5</accession>
<gene>
    <name evidence="1" type="ORF">CCR75_005402</name>
</gene>
<evidence type="ECO:0000313" key="2">
    <source>
        <dbReference type="Proteomes" id="UP000294530"/>
    </source>
</evidence>
<dbReference type="OrthoDB" id="124583at2759"/>
<dbReference type="Proteomes" id="UP000294530">
    <property type="component" value="Unassembled WGS sequence"/>
</dbReference>
<dbReference type="EMBL" id="SHOA02000001">
    <property type="protein sequence ID" value="TDH65880.1"/>
    <property type="molecule type" value="Genomic_DNA"/>
</dbReference>
<sequence>MDIFRRRFHGAFPQLSNTVMDDDAGELRQPFISSNSDDNCEAITEENELCDLFFRRPEFDIVTATPRKHQRGKIEEDLEQRIKAYPVSVEPLELLRSTGSWLVLLSTASDLLCQLLALCTDTTDTHPYHPACV</sequence>
<name>A0A976IBF5_BRELC</name>
<reference evidence="1 2" key="1">
    <citation type="journal article" date="2021" name="Genome Biol.">
        <title>AFLAP: assembly-free linkage analysis pipeline using k-mers from genome sequencing data.</title>
        <authorList>
            <person name="Fletcher K."/>
            <person name="Zhang L."/>
            <person name="Gil J."/>
            <person name="Han R."/>
            <person name="Cavanaugh K."/>
            <person name="Michelmore R."/>
        </authorList>
    </citation>
    <scope>NUCLEOTIDE SEQUENCE [LARGE SCALE GENOMIC DNA]</scope>
    <source>
        <strain evidence="1 2">SF5</strain>
    </source>
</reference>
<dbReference type="AlphaFoldDB" id="A0A976IBF5"/>
<comment type="caution">
    <text evidence="1">The sequence shown here is derived from an EMBL/GenBank/DDBJ whole genome shotgun (WGS) entry which is preliminary data.</text>
</comment>